<name>A0A537JDA0_9BACT</name>
<feature type="binding site" evidence="5">
    <location>
        <position position="113"/>
    </location>
    <ligand>
        <name>substrate</name>
    </ligand>
</feature>
<dbReference type="GO" id="GO:0016616">
    <property type="term" value="F:oxidoreductase activity, acting on the CH-OH group of donors, NAD or NADP as acceptor"/>
    <property type="evidence" value="ECO:0007669"/>
    <property type="project" value="UniProtKB-ARBA"/>
</dbReference>
<protein>
    <submittedName>
        <fullName evidence="8">Aldo/keto reductase</fullName>
    </submittedName>
</protein>
<feature type="domain" description="NADP-dependent oxidoreductase" evidence="7">
    <location>
        <begin position="23"/>
        <end position="262"/>
    </location>
</feature>
<dbReference type="InterPro" id="IPR023210">
    <property type="entry name" value="NADP_OxRdtase_dom"/>
</dbReference>
<evidence type="ECO:0000256" key="5">
    <source>
        <dbReference type="PIRSR" id="PIRSR000097-2"/>
    </source>
</evidence>
<gene>
    <name evidence="8" type="ORF">E6H03_06905</name>
</gene>
<evidence type="ECO:0000259" key="7">
    <source>
        <dbReference type="Pfam" id="PF00248"/>
    </source>
</evidence>
<dbReference type="PRINTS" id="PR00069">
    <property type="entry name" value="ALDKETRDTASE"/>
</dbReference>
<accession>A0A537JDA0</accession>
<proteinExistence type="inferred from homology"/>
<dbReference type="PANTHER" id="PTHR43827:SF3">
    <property type="entry name" value="NADP-DEPENDENT OXIDOREDUCTASE DOMAIN-CONTAINING PROTEIN"/>
    <property type="match status" value="1"/>
</dbReference>
<comment type="caution">
    <text evidence="8">The sequence shown here is derived from an EMBL/GenBank/DDBJ whole genome shotgun (WGS) entry which is preliminary data.</text>
</comment>
<dbReference type="InterPro" id="IPR020471">
    <property type="entry name" value="AKR"/>
</dbReference>
<evidence type="ECO:0000313" key="8">
    <source>
        <dbReference type="EMBL" id="TMI81511.1"/>
    </source>
</evidence>
<evidence type="ECO:0000313" key="9">
    <source>
        <dbReference type="Proteomes" id="UP000318093"/>
    </source>
</evidence>
<keyword evidence="2" id="KW-0521">NADP</keyword>
<reference evidence="8 9" key="1">
    <citation type="journal article" date="2019" name="Nat. Microbiol.">
        <title>Mediterranean grassland soil C-N compound turnover is dependent on rainfall and depth, and is mediated by genomically divergent microorganisms.</title>
        <authorList>
            <person name="Diamond S."/>
            <person name="Andeer P.F."/>
            <person name="Li Z."/>
            <person name="Crits-Christoph A."/>
            <person name="Burstein D."/>
            <person name="Anantharaman K."/>
            <person name="Lane K.R."/>
            <person name="Thomas B.C."/>
            <person name="Pan C."/>
            <person name="Northen T.R."/>
            <person name="Banfield J.F."/>
        </authorList>
    </citation>
    <scope>NUCLEOTIDE SEQUENCE [LARGE SCALE GENOMIC DNA]</scope>
    <source>
        <strain evidence="8">NP_6</strain>
    </source>
</reference>
<evidence type="ECO:0000256" key="6">
    <source>
        <dbReference type="PIRSR" id="PIRSR000097-3"/>
    </source>
</evidence>
<dbReference type="PANTHER" id="PTHR43827">
    <property type="entry name" value="2,5-DIKETO-D-GLUCONIC ACID REDUCTASE"/>
    <property type="match status" value="1"/>
</dbReference>
<dbReference type="InterPro" id="IPR018170">
    <property type="entry name" value="Aldo/ket_reductase_CS"/>
</dbReference>
<dbReference type="CDD" id="cd19071">
    <property type="entry name" value="AKR_AKR1-5-like"/>
    <property type="match status" value="1"/>
</dbReference>
<evidence type="ECO:0000256" key="4">
    <source>
        <dbReference type="PIRSR" id="PIRSR000097-1"/>
    </source>
</evidence>
<dbReference type="AlphaFoldDB" id="A0A537JDA0"/>
<feature type="active site" description="Proton donor" evidence="4">
    <location>
        <position position="57"/>
    </location>
</feature>
<dbReference type="Proteomes" id="UP000318093">
    <property type="component" value="Unassembled WGS sequence"/>
</dbReference>
<evidence type="ECO:0000256" key="3">
    <source>
        <dbReference type="ARBA" id="ARBA00023002"/>
    </source>
</evidence>
<dbReference type="SUPFAM" id="SSF51430">
    <property type="entry name" value="NAD(P)-linked oxidoreductase"/>
    <property type="match status" value="1"/>
</dbReference>
<organism evidence="8 9">
    <name type="scientific">Candidatus Segetimicrobium genomatis</name>
    <dbReference type="NCBI Taxonomy" id="2569760"/>
    <lineage>
        <taxon>Bacteria</taxon>
        <taxon>Bacillati</taxon>
        <taxon>Candidatus Sysuimicrobiota</taxon>
        <taxon>Candidatus Sysuimicrobiia</taxon>
        <taxon>Candidatus Sysuimicrobiales</taxon>
        <taxon>Candidatus Segetimicrobiaceae</taxon>
        <taxon>Candidatus Segetimicrobium</taxon>
    </lineage>
</organism>
<dbReference type="PROSITE" id="PS00798">
    <property type="entry name" value="ALDOKETO_REDUCTASE_1"/>
    <property type="match status" value="1"/>
</dbReference>
<dbReference type="Pfam" id="PF00248">
    <property type="entry name" value="Aldo_ket_red"/>
    <property type="match status" value="1"/>
</dbReference>
<sequence length="265" mass="29364">MESSLLTLQSRARLNNTTAIPLLGLGVWQIPDGTPTADAVAWALQAGYRHFDTAKIYGNEKGVGAGIRRSGIPRAEIWVTTKLWPTDQLNIRKAFESSLGRLDVEYIDLYLVHWPTPGLVTRIWKAMEALYAGGACKAIGVSNHSIGQLSQILRIAQTPPAVNQVKFSPFGFDQELLEFCTNNSIVVEAYSPLTKGARLQDDRLRAIAQQYGKSPAQILIRWALQKGTVVLPKSQNRDRINENARVFDFAIAAHDMDRLDRLAAP</sequence>
<keyword evidence="3" id="KW-0560">Oxidoreductase</keyword>
<dbReference type="Gene3D" id="3.20.20.100">
    <property type="entry name" value="NADP-dependent oxidoreductase domain"/>
    <property type="match status" value="1"/>
</dbReference>
<feature type="site" description="Lowers pKa of active site Tyr" evidence="6">
    <location>
        <position position="82"/>
    </location>
</feature>
<dbReference type="PIRSF" id="PIRSF000097">
    <property type="entry name" value="AKR"/>
    <property type="match status" value="1"/>
</dbReference>
<dbReference type="EMBL" id="VBAN01000205">
    <property type="protein sequence ID" value="TMI81511.1"/>
    <property type="molecule type" value="Genomic_DNA"/>
</dbReference>
<evidence type="ECO:0000256" key="2">
    <source>
        <dbReference type="ARBA" id="ARBA00022857"/>
    </source>
</evidence>
<dbReference type="InterPro" id="IPR036812">
    <property type="entry name" value="NAD(P)_OxRdtase_dom_sf"/>
</dbReference>
<comment type="similarity">
    <text evidence="1">Belongs to the aldo/keto reductase family.</text>
</comment>
<dbReference type="FunFam" id="3.20.20.100:FF:000015">
    <property type="entry name" value="Oxidoreductase, aldo/keto reductase family"/>
    <property type="match status" value="1"/>
</dbReference>
<evidence type="ECO:0000256" key="1">
    <source>
        <dbReference type="ARBA" id="ARBA00007905"/>
    </source>
</evidence>